<dbReference type="Proteomes" id="UP000799767">
    <property type="component" value="Unassembled WGS sequence"/>
</dbReference>
<sequence length="359" mass="40549">MGGLLDSPPTWACARLVELCTLQLKSDLARTLWRSPRALNAGPSRVTGDVIGTAIYLDFALASYEAYFAYSHKDPVYFGESDEAAISSDHRIPNPRFYIKQIMQGEDAISLAGINSFVKTLEASEPKNDSRNWRRELRSILIRIDYMLSESHKRNALLIKPLLTVLERLRDLAAGNDDKYMMRVIAWRSHRLAWLVDTEAQATLLPTSSAAVVTKSLRDRRRGLLRSDRVPSGVYNDFLAREWLHAHPSVMDRRGIFTDPMRWNNIPSRSLPASSELALLSEDSDWSQDYPLEYGAARNQRDIFSNESAWAESSLVSDESLNSQDVLSSDEREYNVMQPPVDASKTQPVRANARSEGVK</sequence>
<organism evidence="2 3">
    <name type="scientific">Neohortaea acidophila</name>
    <dbReference type="NCBI Taxonomy" id="245834"/>
    <lineage>
        <taxon>Eukaryota</taxon>
        <taxon>Fungi</taxon>
        <taxon>Dikarya</taxon>
        <taxon>Ascomycota</taxon>
        <taxon>Pezizomycotina</taxon>
        <taxon>Dothideomycetes</taxon>
        <taxon>Dothideomycetidae</taxon>
        <taxon>Mycosphaerellales</taxon>
        <taxon>Teratosphaeriaceae</taxon>
        <taxon>Neohortaea</taxon>
    </lineage>
</organism>
<gene>
    <name evidence="2" type="ORF">BDY17DRAFT_292825</name>
</gene>
<accession>A0A6A6PZ63</accession>
<evidence type="ECO:0000313" key="3">
    <source>
        <dbReference type="Proteomes" id="UP000799767"/>
    </source>
</evidence>
<proteinExistence type="predicted"/>
<reference evidence="2" key="1">
    <citation type="journal article" date="2020" name="Stud. Mycol.">
        <title>101 Dothideomycetes genomes: a test case for predicting lifestyles and emergence of pathogens.</title>
        <authorList>
            <person name="Haridas S."/>
            <person name="Albert R."/>
            <person name="Binder M."/>
            <person name="Bloem J."/>
            <person name="Labutti K."/>
            <person name="Salamov A."/>
            <person name="Andreopoulos B."/>
            <person name="Baker S."/>
            <person name="Barry K."/>
            <person name="Bills G."/>
            <person name="Bluhm B."/>
            <person name="Cannon C."/>
            <person name="Castanera R."/>
            <person name="Culley D."/>
            <person name="Daum C."/>
            <person name="Ezra D."/>
            <person name="Gonzalez J."/>
            <person name="Henrissat B."/>
            <person name="Kuo A."/>
            <person name="Liang C."/>
            <person name="Lipzen A."/>
            <person name="Lutzoni F."/>
            <person name="Magnuson J."/>
            <person name="Mondo S."/>
            <person name="Nolan M."/>
            <person name="Ohm R."/>
            <person name="Pangilinan J."/>
            <person name="Park H.-J."/>
            <person name="Ramirez L."/>
            <person name="Alfaro M."/>
            <person name="Sun H."/>
            <person name="Tritt A."/>
            <person name="Yoshinaga Y."/>
            <person name="Zwiers L.-H."/>
            <person name="Turgeon B."/>
            <person name="Goodwin S."/>
            <person name="Spatafora J."/>
            <person name="Crous P."/>
            <person name="Grigoriev I."/>
        </authorList>
    </citation>
    <scope>NUCLEOTIDE SEQUENCE</scope>
    <source>
        <strain evidence="2">CBS 113389</strain>
    </source>
</reference>
<dbReference type="RefSeq" id="XP_033591610.1">
    <property type="nucleotide sequence ID" value="XM_033732893.1"/>
</dbReference>
<name>A0A6A6PZ63_9PEZI</name>
<protein>
    <submittedName>
        <fullName evidence="2">Uncharacterized protein</fullName>
    </submittedName>
</protein>
<dbReference type="GeneID" id="54473895"/>
<dbReference type="EMBL" id="MU001633">
    <property type="protein sequence ID" value="KAF2485041.1"/>
    <property type="molecule type" value="Genomic_DNA"/>
</dbReference>
<feature type="region of interest" description="Disordered" evidence="1">
    <location>
        <begin position="321"/>
        <end position="359"/>
    </location>
</feature>
<evidence type="ECO:0000313" key="2">
    <source>
        <dbReference type="EMBL" id="KAF2485041.1"/>
    </source>
</evidence>
<evidence type="ECO:0000256" key="1">
    <source>
        <dbReference type="SAM" id="MobiDB-lite"/>
    </source>
</evidence>
<dbReference type="AlphaFoldDB" id="A0A6A6PZ63"/>
<keyword evidence="3" id="KW-1185">Reference proteome</keyword>